<name>A0AAE0YEE8_9GAST</name>
<accession>A0AAE0YEE8</accession>
<dbReference type="AlphaFoldDB" id="A0AAE0YEE8"/>
<evidence type="ECO:0008006" key="3">
    <source>
        <dbReference type="Google" id="ProtNLM"/>
    </source>
</evidence>
<dbReference type="InterPro" id="IPR052436">
    <property type="entry name" value="LTO1_adapter"/>
</dbReference>
<dbReference type="EMBL" id="JAWDGP010006444">
    <property type="protein sequence ID" value="KAK3741123.1"/>
    <property type="molecule type" value="Genomic_DNA"/>
</dbReference>
<organism evidence="1 2">
    <name type="scientific">Elysia crispata</name>
    <name type="common">lettuce slug</name>
    <dbReference type="NCBI Taxonomy" id="231223"/>
    <lineage>
        <taxon>Eukaryota</taxon>
        <taxon>Metazoa</taxon>
        <taxon>Spiralia</taxon>
        <taxon>Lophotrochozoa</taxon>
        <taxon>Mollusca</taxon>
        <taxon>Gastropoda</taxon>
        <taxon>Heterobranchia</taxon>
        <taxon>Euthyneura</taxon>
        <taxon>Panpulmonata</taxon>
        <taxon>Sacoglossa</taxon>
        <taxon>Placobranchoidea</taxon>
        <taxon>Plakobranchidae</taxon>
        <taxon>Elysia</taxon>
    </lineage>
</organism>
<proteinExistence type="predicted"/>
<evidence type="ECO:0000313" key="1">
    <source>
        <dbReference type="EMBL" id="KAK3741123.1"/>
    </source>
</evidence>
<dbReference type="Proteomes" id="UP001283361">
    <property type="component" value="Unassembled WGS sequence"/>
</dbReference>
<gene>
    <name evidence="1" type="ORF">RRG08_042490</name>
</gene>
<evidence type="ECO:0000313" key="2">
    <source>
        <dbReference type="Proteomes" id="UP001283361"/>
    </source>
</evidence>
<comment type="caution">
    <text evidence="1">The sequence shown here is derived from an EMBL/GenBank/DDBJ whole genome shotgun (WGS) entry which is preliminary data.</text>
</comment>
<keyword evidence="2" id="KW-1185">Reference proteome</keyword>
<protein>
    <recommendedName>
        <fullName evidence="3">Essential protein Yae1 N-terminal domain-containing protein</fullName>
    </recommendedName>
</protein>
<dbReference type="PANTHER" id="PTHR28532">
    <property type="entry name" value="GEO13458P1"/>
    <property type="match status" value="1"/>
</dbReference>
<dbReference type="PANTHER" id="PTHR28532:SF1">
    <property type="entry name" value="ORAL CANCER OVEREXPRESSED 1"/>
    <property type="match status" value="1"/>
</dbReference>
<sequence>MAFKVPFSQRSWHHGYSQGLEMSKKKAFEEGYSMGITKGVEIGNEIGFYSGYANQILHLCKEDSSKPRVVKVCEAILQLANKFIDIDPMDEQLTDNLSKIQSKFKQLTSLLGVQIDHVTVSGNNKRGSSF</sequence>
<reference evidence="1" key="1">
    <citation type="journal article" date="2023" name="G3 (Bethesda)">
        <title>A reference genome for the long-term kleptoplast-retaining sea slug Elysia crispata morphotype clarki.</title>
        <authorList>
            <person name="Eastman K.E."/>
            <person name="Pendleton A.L."/>
            <person name="Shaikh M.A."/>
            <person name="Suttiyut T."/>
            <person name="Ogas R."/>
            <person name="Tomko P."/>
            <person name="Gavelis G."/>
            <person name="Widhalm J.R."/>
            <person name="Wisecaver J.H."/>
        </authorList>
    </citation>
    <scope>NUCLEOTIDE SEQUENCE</scope>
    <source>
        <strain evidence="1">ECLA1</strain>
    </source>
</reference>